<protein>
    <submittedName>
        <fullName evidence="7">DNA recombination protein RmuC</fullName>
    </submittedName>
</protein>
<gene>
    <name evidence="7" type="primary">rmuC</name>
    <name evidence="7" type="ORF">AB4875_10850</name>
</gene>
<comment type="similarity">
    <text evidence="2">Belongs to the RmuC family.</text>
</comment>
<comment type="caution">
    <text evidence="7">The sequence shown here is derived from an EMBL/GenBank/DDBJ whole genome shotgun (WGS) entry which is preliminary data.</text>
</comment>
<keyword evidence="3 5" id="KW-0175">Coiled coil</keyword>
<keyword evidence="6" id="KW-0472">Membrane</keyword>
<dbReference type="EMBL" id="JBFRYB010000001">
    <property type="protein sequence ID" value="MEX1665987.1"/>
    <property type="molecule type" value="Genomic_DNA"/>
</dbReference>
<organism evidence="7 8">
    <name type="scientific">Zhongshania arctica</name>
    <dbReference type="NCBI Taxonomy" id="3238302"/>
    <lineage>
        <taxon>Bacteria</taxon>
        <taxon>Pseudomonadati</taxon>
        <taxon>Pseudomonadota</taxon>
        <taxon>Gammaproteobacteria</taxon>
        <taxon>Cellvibrionales</taxon>
        <taxon>Spongiibacteraceae</taxon>
        <taxon>Zhongshania</taxon>
    </lineage>
</organism>
<dbReference type="PANTHER" id="PTHR30563">
    <property type="entry name" value="DNA RECOMBINATION PROTEIN RMUC"/>
    <property type="match status" value="1"/>
</dbReference>
<name>A0ABV3TWM5_9GAMM</name>
<dbReference type="Pfam" id="PF02646">
    <property type="entry name" value="RmuC"/>
    <property type="match status" value="1"/>
</dbReference>
<dbReference type="Proteomes" id="UP001557484">
    <property type="component" value="Unassembled WGS sequence"/>
</dbReference>
<evidence type="ECO:0000256" key="6">
    <source>
        <dbReference type="SAM" id="Phobius"/>
    </source>
</evidence>
<evidence type="ECO:0000313" key="8">
    <source>
        <dbReference type="Proteomes" id="UP001557484"/>
    </source>
</evidence>
<keyword evidence="6" id="KW-0812">Transmembrane</keyword>
<feature type="coiled-coil region" evidence="5">
    <location>
        <begin position="194"/>
        <end position="228"/>
    </location>
</feature>
<proteinExistence type="inferred from homology"/>
<dbReference type="InterPro" id="IPR003798">
    <property type="entry name" value="DNA_recombination_RmuC"/>
</dbReference>
<keyword evidence="6" id="KW-1133">Transmembrane helix</keyword>
<comment type="function">
    <text evidence="1">Involved in DNA recombination.</text>
</comment>
<feature type="coiled-coil region" evidence="5">
    <location>
        <begin position="40"/>
        <end position="162"/>
    </location>
</feature>
<reference evidence="7 8" key="1">
    <citation type="journal article" date="2011" name="Int. J. Syst. Evol. Microbiol.">
        <title>Zhongshania antarctica gen. nov., sp. nov. and Zhongshania guokunii sp. nov., gammaproteobacteria respectively isolated from coastal attached (fast) ice and surface seawater of the Antarctic.</title>
        <authorList>
            <person name="Li H.J."/>
            <person name="Zhang X.Y."/>
            <person name="Chen C.X."/>
            <person name="Zhang Y.J."/>
            <person name="Gao Z.M."/>
            <person name="Yu Y."/>
            <person name="Chen X.L."/>
            <person name="Chen B."/>
            <person name="Zhang Y.Z."/>
        </authorList>
    </citation>
    <scope>NUCLEOTIDE SEQUENCE [LARGE SCALE GENOMIC DNA]</scope>
    <source>
        <strain evidence="7 8">R06B22</strain>
    </source>
</reference>
<evidence type="ECO:0000256" key="5">
    <source>
        <dbReference type="SAM" id="Coils"/>
    </source>
</evidence>
<evidence type="ECO:0000256" key="1">
    <source>
        <dbReference type="ARBA" id="ARBA00003416"/>
    </source>
</evidence>
<keyword evidence="8" id="KW-1185">Reference proteome</keyword>
<sequence>MLTDLDTSLLILLAGVALLGLCLGVGLAVLLLGRSKRLHIQMLEERASTLQLAFDEQRAASLDLGKQLEETRNLAVSHEREVAVLNAQLLMQGQALSSAQDTLRTTEEKNSALNDALARKESAFSHLQTATTEQIALLSDAKKQLTDQFEQLANRIFEEKSQRFQVHSRDALEVQLKPFREQLTEFRGRVDHIYDNENRERGELKEQLKNLQEMNRSISKEAQNLTRALKGDNKAQGNWGEVILERVLEESGLRKGHEYETQVSFTDDSGRRRQPDVIVHLPDDKDIIIDAKVSLVAYERYCSSDDEAERQTLLREHAQSVKAHINGLSTKGYEHIEGLRTLDFVFIFIPVEAAFMAAFEHDPELFRDAYEKNIIVVGPTTLLATLRTVQSIWRYERQNQNAEEIARQAGALHDQFALVVQSLEDVGKHLDRGRDAYEKTLNRMTLGKGNLVSRVSRLETLGAKVKKTLPTSLTDRAEIEGRDFDDK</sequence>
<evidence type="ECO:0000313" key="7">
    <source>
        <dbReference type="EMBL" id="MEX1665987.1"/>
    </source>
</evidence>
<evidence type="ECO:0000256" key="2">
    <source>
        <dbReference type="ARBA" id="ARBA00009840"/>
    </source>
</evidence>
<evidence type="ECO:0000256" key="3">
    <source>
        <dbReference type="ARBA" id="ARBA00023054"/>
    </source>
</evidence>
<accession>A0ABV3TWM5</accession>
<feature type="transmembrane region" description="Helical" evidence="6">
    <location>
        <begin position="12"/>
        <end position="33"/>
    </location>
</feature>
<dbReference type="RefSeq" id="WP_368376074.1">
    <property type="nucleotide sequence ID" value="NZ_JBFRYB010000001.1"/>
</dbReference>
<keyword evidence="4" id="KW-0233">DNA recombination</keyword>
<dbReference type="PANTHER" id="PTHR30563:SF0">
    <property type="entry name" value="DNA RECOMBINATION PROTEIN RMUC"/>
    <property type="match status" value="1"/>
</dbReference>
<evidence type="ECO:0000256" key="4">
    <source>
        <dbReference type="ARBA" id="ARBA00023172"/>
    </source>
</evidence>